<gene>
    <name evidence="1" type="ORF">LEP1GSC038_0118</name>
</gene>
<organism evidence="1 2">
    <name type="scientific">Leptospira weilii str. 2006001855</name>
    <dbReference type="NCBI Taxonomy" id="996804"/>
    <lineage>
        <taxon>Bacteria</taxon>
        <taxon>Pseudomonadati</taxon>
        <taxon>Spirochaetota</taxon>
        <taxon>Spirochaetia</taxon>
        <taxon>Leptospirales</taxon>
        <taxon>Leptospiraceae</taxon>
        <taxon>Leptospira</taxon>
    </lineage>
</organism>
<accession>M6G541</accession>
<evidence type="ECO:0000313" key="2">
    <source>
        <dbReference type="Proteomes" id="UP000012101"/>
    </source>
</evidence>
<sequence length="165" mass="18986">MRNEADATDQEAISLNPKEVEILYQIRNHTTLEGFFSGKILKAWKDGGSKPIYINTLKKLSNENLIFVFPEFKFLVETNQLTVCLCLISEKEFKSSDRENLKEIYLNSLSKSAFSIQNCILGCEPFQIRELISIFEYLIAETSWGTFIKEEVIADSVQFILDNIQ</sequence>
<dbReference type="EMBL" id="AFJM02000018">
    <property type="protein sequence ID" value="EMM74056.1"/>
    <property type="molecule type" value="Genomic_DNA"/>
</dbReference>
<dbReference type="Proteomes" id="UP000012101">
    <property type="component" value="Unassembled WGS sequence"/>
</dbReference>
<protein>
    <submittedName>
        <fullName evidence="1">Uncharacterized protein</fullName>
    </submittedName>
</protein>
<comment type="caution">
    <text evidence="1">The sequence shown here is derived from an EMBL/GenBank/DDBJ whole genome shotgun (WGS) entry which is preliminary data.</text>
</comment>
<dbReference type="AlphaFoldDB" id="M6G541"/>
<proteinExistence type="predicted"/>
<reference evidence="1 2" key="1">
    <citation type="submission" date="2013-01" db="EMBL/GenBank/DDBJ databases">
        <authorList>
            <person name="Harkins D.M."/>
            <person name="Durkin A.S."/>
            <person name="Brinkac L.M."/>
            <person name="Haft D.H."/>
            <person name="Selengut J.D."/>
            <person name="Sanka R."/>
            <person name="DePew J."/>
            <person name="Purushe J."/>
            <person name="Hospenthal D.R."/>
            <person name="Murray C.K."/>
            <person name="Pimentel G."/>
            <person name="Wasfy M."/>
            <person name="Vinetz J.M."/>
            <person name="Sutton G.G."/>
            <person name="Nierman W.C."/>
            <person name="Fouts D.E."/>
        </authorList>
    </citation>
    <scope>NUCLEOTIDE SEQUENCE [LARGE SCALE GENOMIC DNA]</scope>
    <source>
        <strain evidence="1 2">2006001855</strain>
    </source>
</reference>
<evidence type="ECO:0000313" key="1">
    <source>
        <dbReference type="EMBL" id="EMM74056.1"/>
    </source>
</evidence>
<name>M6G541_9LEPT</name>